<keyword evidence="3" id="KW-0732">Signal</keyword>
<dbReference type="Pfam" id="PF00561">
    <property type="entry name" value="Abhydrolase_1"/>
    <property type="match status" value="1"/>
</dbReference>
<comment type="caution">
    <text evidence="6">The sequence shown here is derived from an EMBL/GenBank/DDBJ whole genome shotgun (WGS) entry which is preliminary data.</text>
</comment>
<dbReference type="InterPro" id="IPR029058">
    <property type="entry name" value="AB_hydrolase_fold"/>
</dbReference>
<dbReference type="InterPro" id="IPR050471">
    <property type="entry name" value="AB_hydrolase"/>
</dbReference>
<dbReference type="PANTHER" id="PTHR43433:SF5">
    <property type="entry name" value="AB HYDROLASE-1 DOMAIN-CONTAINING PROTEIN"/>
    <property type="match status" value="1"/>
</dbReference>
<accession>A0ABU4VMS6</accession>
<evidence type="ECO:0000313" key="6">
    <source>
        <dbReference type="EMBL" id="MDX8153142.1"/>
    </source>
</evidence>
<gene>
    <name evidence="6" type="ORF">SK069_16210</name>
</gene>
<protein>
    <submittedName>
        <fullName evidence="6">Alpha/beta fold hydrolase</fullName>
    </submittedName>
</protein>
<feature type="domain" description="Peptidase S33 tripeptidyl aminopeptidase-like C-terminal" evidence="5">
    <location>
        <begin position="407"/>
        <end position="482"/>
    </location>
</feature>
<evidence type="ECO:0000259" key="5">
    <source>
        <dbReference type="Pfam" id="PF08386"/>
    </source>
</evidence>
<evidence type="ECO:0000256" key="2">
    <source>
        <dbReference type="ARBA" id="ARBA00022801"/>
    </source>
</evidence>
<dbReference type="Proteomes" id="UP001277761">
    <property type="component" value="Unassembled WGS sequence"/>
</dbReference>
<dbReference type="GO" id="GO:0016787">
    <property type="term" value="F:hydrolase activity"/>
    <property type="evidence" value="ECO:0007669"/>
    <property type="project" value="UniProtKB-KW"/>
</dbReference>
<evidence type="ECO:0000256" key="3">
    <source>
        <dbReference type="SAM" id="SignalP"/>
    </source>
</evidence>
<dbReference type="EMBL" id="JAXAVX010000011">
    <property type="protein sequence ID" value="MDX8153142.1"/>
    <property type="molecule type" value="Genomic_DNA"/>
</dbReference>
<name>A0ABU4VMS6_9ACTN</name>
<evidence type="ECO:0000259" key="4">
    <source>
        <dbReference type="Pfam" id="PF00561"/>
    </source>
</evidence>
<feature type="chain" id="PRO_5046315598" evidence="3">
    <location>
        <begin position="33"/>
        <end position="655"/>
    </location>
</feature>
<feature type="signal peptide" evidence="3">
    <location>
        <begin position="1"/>
        <end position="32"/>
    </location>
</feature>
<organism evidence="6 7">
    <name type="scientific">Patulibacter brassicae</name>
    <dbReference type="NCBI Taxonomy" id="1705717"/>
    <lineage>
        <taxon>Bacteria</taxon>
        <taxon>Bacillati</taxon>
        <taxon>Actinomycetota</taxon>
        <taxon>Thermoleophilia</taxon>
        <taxon>Solirubrobacterales</taxon>
        <taxon>Patulibacteraceae</taxon>
        <taxon>Patulibacter</taxon>
    </lineage>
</organism>
<evidence type="ECO:0000313" key="7">
    <source>
        <dbReference type="Proteomes" id="UP001277761"/>
    </source>
</evidence>
<dbReference type="Gene3D" id="3.40.50.1820">
    <property type="entry name" value="alpha/beta hydrolase"/>
    <property type="match status" value="1"/>
</dbReference>
<keyword evidence="7" id="KW-1185">Reference proteome</keyword>
<dbReference type="PANTHER" id="PTHR43433">
    <property type="entry name" value="HYDROLASE, ALPHA/BETA FOLD FAMILY PROTEIN"/>
    <property type="match status" value="1"/>
</dbReference>
<dbReference type="Pfam" id="PF08386">
    <property type="entry name" value="Abhydrolase_4"/>
    <property type="match status" value="1"/>
</dbReference>
<evidence type="ECO:0000256" key="1">
    <source>
        <dbReference type="ARBA" id="ARBA00010088"/>
    </source>
</evidence>
<sequence>MPIAAPGLLRRPRLRVVALALGLLAAPGTAAAADDVRCGDASLGVTRCARVPVPLDRTGAVPGQIGLSVRTLQLGQRTRRVRREAVVLLAGGPGQAATPLLGDVAPVLAPLLRRRDLVAVDTRGTGRSTDLVVCPEIESGSRTGLDPWEPLRSCARRFGGALDRYGTTDVVADLEEVRRARGYDRLLLVGVSYGTVLAQRYAAAHPARVSGLVLDSPVDVQAADPFSLAMLRAIPGALRQACVGGACDGVTKDLRGDLRRLRARLPMTVSVDGGTGRRVPLEVDGWLVTSLVVAGDLDPLLRAALPAAIRRGAEGDAAPLARLGRENGLAPLTTDDADPSGGPAAAAYSSSGVYYDTTCRDGRWPWSAEAAVGDERWAQARAAAAARPDAARAGWSPDVVLQVSAAGSCAFWPGTRDATPAGRVPAVPTLVLSGRSDTRTSPEEARAVAASIPGARLLAVPGQGHSVLTSGRRCVTGALRAFDAGRAPGRCHRPAGRVRAVPLAPRTAHDLGRTPADRARAVARLTVEDAGRSVVLRLVSQVLGTAAPGATDAVRVAGLRSGYAAVGRRGISLRRMGYVPGTAASTVAPIAEQRTIAVRVRGRGVRAGTYRIPNPIRTNEQLLAITGIDLDALLEQALGVEVTLAVRSALRALGR</sequence>
<dbReference type="InterPro" id="IPR013595">
    <property type="entry name" value="Pept_S33_TAP-like_C"/>
</dbReference>
<reference evidence="6 7" key="1">
    <citation type="submission" date="2023-11" db="EMBL/GenBank/DDBJ databases">
        <authorList>
            <person name="Xu M."/>
            <person name="Jiang T."/>
        </authorList>
    </citation>
    <scope>NUCLEOTIDE SEQUENCE [LARGE SCALE GENOMIC DNA]</scope>
    <source>
        <strain evidence="6 7">SD</strain>
    </source>
</reference>
<proteinExistence type="inferred from homology"/>
<dbReference type="InterPro" id="IPR002410">
    <property type="entry name" value="Peptidase_S33"/>
</dbReference>
<feature type="domain" description="AB hydrolase-1" evidence="4">
    <location>
        <begin position="85"/>
        <end position="220"/>
    </location>
</feature>
<dbReference type="RefSeq" id="WP_319955293.1">
    <property type="nucleotide sequence ID" value="NZ_JAXAVX010000011.1"/>
</dbReference>
<comment type="similarity">
    <text evidence="1">Belongs to the peptidase S33 family.</text>
</comment>
<dbReference type="SUPFAM" id="SSF53474">
    <property type="entry name" value="alpha/beta-Hydrolases"/>
    <property type="match status" value="1"/>
</dbReference>
<dbReference type="InterPro" id="IPR000073">
    <property type="entry name" value="AB_hydrolase_1"/>
</dbReference>
<dbReference type="PRINTS" id="PR00793">
    <property type="entry name" value="PROAMNOPTASE"/>
</dbReference>
<keyword evidence="2 6" id="KW-0378">Hydrolase</keyword>